<gene>
    <name evidence="2" type="ORF">UY48_C0029G0013</name>
</gene>
<sequence>MNGLLKSKAFWTGLVDALIGIVFLVVGSQWPEYSALVKQVWVLLQPVVLAIIAAFATEDFAIKVARLIK</sequence>
<evidence type="ECO:0000313" key="2">
    <source>
        <dbReference type="EMBL" id="KKW10826.1"/>
    </source>
</evidence>
<protein>
    <submittedName>
        <fullName evidence="2">Uncharacterized protein</fullName>
    </submittedName>
</protein>
<keyword evidence="1" id="KW-1133">Transmembrane helix</keyword>
<reference evidence="2 3" key="1">
    <citation type="journal article" date="2015" name="Nature">
        <title>rRNA introns, odd ribosomes, and small enigmatic genomes across a large radiation of phyla.</title>
        <authorList>
            <person name="Brown C.T."/>
            <person name="Hug L.A."/>
            <person name="Thomas B.C."/>
            <person name="Sharon I."/>
            <person name="Castelle C.J."/>
            <person name="Singh A."/>
            <person name="Wilkins M.J."/>
            <person name="Williams K.H."/>
            <person name="Banfield J.F."/>
        </authorList>
    </citation>
    <scope>NUCLEOTIDE SEQUENCE [LARGE SCALE GENOMIC DNA]</scope>
</reference>
<keyword evidence="1" id="KW-0472">Membrane</keyword>
<feature type="transmembrane region" description="Helical" evidence="1">
    <location>
        <begin position="9"/>
        <end position="30"/>
    </location>
</feature>
<evidence type="ECO:0000256" key="1">
    <source>
        <dbReference type="SAM" id="Phobius"/>
    </source>
</evidence>
<evidence type="ECO:0000313" key="3">
    <source>
        <dbReference type="Proteomes" id="UP000034588"/>
    </source>
</evidence>
<keyword evidence="1" id="KW-0812">Transmembrane</keyword>
<dbReference type="AlphaFoldDB" id="A0A0G1VWI0"/>
<feature type="transmembrane region" description="Helical" evidence="1">
    <location>
        <begin position="42"/>
        <end position="62"/>
    </location>
</feature>
<organism evidence="2 3">
    <name type="scientific">Candidatus Gottesmanbacteria bacterium GW2011_GWB1_49_7</name>
    <dbReference type="NCBI Taxonomy" id="1618448"/>
    <lineage>
        <taxon>Bacteria</taxon>
        <taxon>Candidatus Gottesmaniibacteriota</taxon>
    </lineage>
</organism>
<dbReference type="Proteomes" id="UP000034588">
    <property type="component" value="Unassembled WGS sequence"/>
</dbReference>
<comment type="caution">
    <text evidence="2">The sequence shown here is derived from an EMBL/GenBank/DDBJ whole genome shotgun (WGS) entry which is preliminary data.</text>
</comment>
<dbReference type="EMBL" id="LCQD01000029">
    <property type="protein sequence ID" value="KKW10826.1"/>
    <property type="molecule type" value="Genomic_DNA"/>
</dbReference>
<proteinExistence type="predicted"/>
<accession>A0A0G1VWI0</accession>
<name>A0A0G1VWI0_9BACT</name>